<comment type="function">
    <text evidence="1">Involved in some intermediate steps for the synthesis of the antibiotic polyketide bacillaene which is involved in secondary metabolism.</text>
</comment>
<dbReference type="AlphaFoldDB" id="A0A383RFV7"/>
<dbReference type="InterPro" id="IPR049552">
    <property type="entry name" value="PKS_DH_N"/>
</dbReference>
<dbReference type="PANTHER" id="PTHR43775">
    <property type="entry name" value="FATTY ACID SYNTHASE"/>
    <property type="match status" value="1"/>
</dbReference>
<dbReference type="PROSITE" id="PS52004">
    <property type="entry name" value="KS3_2"/>
    <property type="match status" value="1"/>
</dbReference>
<evidence type="ECO:0008006" key="12">
    <source>
        <dbReference type="Google" id="ProtNLM"/>
    </source>
</evidence>
<evidence type="ECO:0000256" key="3">
    <source>
        <dbReference type="ARBA" id="ARBA00022450"/>
    </source>
</evidence>
<feature type="active site" description="Proton acceptor; for dehydratase activity" evidence="6">
    <location>
        <position position="690"/>
    </location>
</feature>
<dbReference type="InterPro" id="IPR014030">
    <property type="entry name" value="Ketoacyl_synth_N"/>
</dbReference>
<comment type="pathway">
    <text evidence="2">Antibiotic biosynthesis; bacillaene biosynthesis.</text>
</comment>
<dbReference type="GO" id="GO:0005886">
    <property type="term" value="C:plasma membrane"/>
    <property type="evidence" value="ECO:0007669"/>
    <property type="project" value="TreeGrafter"/>
</dbReference>
<comment type="similarity">
    <text evidence="7">Belongs to the thiolase-like superfamily. Beta-ketoacyl-ACP synthases family.</text>
</comment>
<evidence type="ECO:0000256" key="7">
    <source>
        <dbReference type="RuleBase" id="RU003694"/>
    </source>
</evidence>
<keyword evidence="5 7" id="KW-0808">Transferase</keyword>
<evidence type="ECO:0000259" key="9">
    <source>
        <dbReference type="PROSITE" id="PS52019"/>
    </source>
</evidence>
<dbReference type="SMART" id="SM00826">
    <property type="entry name" value="PKS_DH"/>
    <property type="match status" value="1"/>
</dbReference>
<keyword evidence="3" id="KW-0596">Phosphopantetheine</keyword>
<evidence type="ECO:0000256" key="2">
    <source>
        <dbReference type="ARBA" id="ARBA00004789"/>
    </source>
</evidence>
<evidence type="ECO:0000313" key="11">
    <source>
        <dbReference type="Proteomes" id="UP000304148"/>
    </source>
</evidence>
<dbReference type="Proteomes" id="UP000304148">
    <property type="component" value="Chromosome"/>
</dbReference>
<sequence>MIDIDAYKKQILQMVRNQELTAEAGLKLYKILQADEFLTQSRISDEGIAVIGISGRFPEADNVHEYWTNLASGRDSVKEITRWDVNGFYDADRKSKDKSYCKDGGFLSNIDKFDPLFFNISPRQAELMDPRQRLFLQEAWKVFEDAGYSNRDVAGKKIGVYVGCEGDTDYFASCETGSEIGSELFLGNSNSILASRISYFLDLKGPSITLDTACSSSLVAIHLASESIRSGECEMAICGGVALYTTSQGYVLASRMGMLSPDGRCKAFDDRANGFVPGEAVGAVLLKSVAKAIRDRDHIYGIIRASGINQDGKTNGITAPSSMSQTALETEIYRRFGIDPATITYVEAHGTGTKLGDPIEFHALQESFKLFTSDKQFCGLGSVKTNIGHTGAASGLAGFIKILLAMKHRQLPPTLHFEKENSQICLRESPFYMVNELTSWSAAPGNPRRAAISSFGHSGTNCHMVLEEYDIQVKEPDEYPASMQLFPISAKSKDSLRRKISDLLAWCQENGRSISVKEIAYSLQTGRSHFDYRIALLANSMEDFVGRLNDAAAGHSHQHIFCGMDKSARNKEDIPSDEKKESMRLVQALRQSDPVGSERENLLQRLGQLYCDRVYIDWNGAYGDAEVRKVPLPSYPFAMKRFWLSETAAVKSEAVNLGHLHPLLDSNESVFGLQRYKKTFHLSESIIKDHVIGGNVVVPGAVYLEMARAAGQLSYPEKKVTAISNIFWLKPLQVSTPTEAWLRLEPTGEQTAEFQIAAGADDREHIHARGKVRYASKGESEPDLGELPVDAIRARCAERLSGLDCYGIFRSMGFHYGASFQTIESVSVSEHEVLSRYCLPDHLKNSSKSYLLHPVLLDGAFQSLIGFGGAEKDGEEMFLPFSIGEVKWSGSVCDVGYVYVQYRDVQLPGGEQAKRYRLCITDIEGKVRVLITDYLVRKVPVSKKSAAMSDAELLEMLNSVKKGTASSLEIVQLLGGNRI</sequence>
<evidence type="ECO:0000256" key="4">
    <source>
        <dbReference type="ARBA" id="ARBA00022553"/>
    </source>
</evidence>
<dbReference type="InterPro" id="IPR042104">
    <property type="entry name" value="PKS_dehydratase_sf"/>
</dbReference>
<dbReference type="Gene3D" id="3.10.129.110">
    <property type="entry name" value="Polyketide synthase dehydratase"/>
    <property type="match status" value="1"/>
</dbReference>
<dbReference type="GO" id="GO:0071770">
    <property type="term" value="P:DIM/DIP cell wall layer assembly"/>
    <property type="evidence" value="ECO:0007669"/>
    <property type="project" value="TreeGrafter"/>
</dbReference>
<name>A0A383RFV7_PAEAL</name>
<reference evidence="11" key="1">
    <citation type="submission" date="2018-08" db="EMBL/GenBank/DDBJ databases">
        <authorList>
            <person name="Chevrot R."/>
        </authorList>
    </citation>
    <scope>NUCLEOTIDE SEQUENCE [LARGE SCALE GENOMIC DNA]</scope>
</reference>
<dbReference type="CDD" id="cd00833">
    <property type="entry name" value="PKS"/>
    <property type="match status" value="1"/>
</dbReference>
<feature type="domain" description="Ketosynthase family 3 (KS3)" evidence="8">
    <location>
        <begin position="45"/>
        <end position="468"/>
    </location>
</feature>
<dbReference type="Pfam" id="PF14765">
    <property type="entry name" value="PS-DH"/>
    <property type="match status" value="1"/>
</dbReference>
<dbReference type="Gene3D" id="1.10.1240.100">
    <property type="match status" value="1"/>
</dbReference>
<dbReference type="InterPro" id="IPR016039">
    <property type="entry name" value="Thiolase-like"/>
</dbReference>
<keyword evidence="4" id="KW-0597">Phosphoprotein</keyword>
<dbReference type="InterPro" id="IPR049551">
    <property type="entry name" value="PKS_DH_C"/>
</dbReference>
<dbReference type="InterPro" id="IPR020841">
    <property type="entry name" value="PKS_Beta-ketoAc_synthase_dom"/>
</dbReference>
<dbReference type="Pfam" id="PF00109">
    <property type="entry name" value="ketoacyl-synt"/>
    <property type="match status" value="1"/>
</dbReference>
<dbReference type="EMBL" id="LS992241">
    <property type="protein sequence ID" value="SYX85239.1"/>
    <property type="molecule type" value="Genomic_DNA"/>
</dbReference>
<dbReference type="RefSeq" id="WP_138186929.1">
    <property type="nucleotide sequence ID" value="NZ_LS992241.1"/>
</dbReference>
<evidence type="ECO:0000313" key="10">
    <source>
        <dbReference type="EMBL" id="SYX85239.1"/>
    </source>
</evidence>
<evidence type="ECO:0000256" key="1">
    <source>
        <dbReference type="ARBA" id="ARBA00003299"/>
    </source>
</evidence>
<dbReference type="FunFam" id="3.40.47.10:FF:000019">
    <property type="entry name" value="Polyketide synthase type I"/>
    <property type="match status" value="1"/>
</dbReference>
<evidence type="ECO:0000256" key="6">
    <source>
        <dbReference type="PROSITE-ProRule" id="PRU01363"/>
    </source>
</evidence>
<evidence type="ECO:0000256" key="5">
    <source>
        <dbReference type="ARBA" id="ARBA00022679"/>
    </source>
</evidence>
<dbReference type="GO" id="GO:0004312">
    <property type="term" value="F:fatty acid synthase activity"/>
    <property type="evidence" value="ECO:0007669"/>
    <property type="project" value="TreeGrafter"/>
</dbReference>
<dbReference type="GO" id="GO:0004315">
    <property type="term" value="F:3-oxoacyl-[acyl-carrier-protein] synthase activity"/>
    <property type="evidence" value="ECO:0007669"/>
    <property type="project" value="InterPro"/>
</dbReference>
<feature type="domain" description="PKS/mFAS DH" evidence="9">
    <location>
        <begin position="661"/>
        <end position="945"/>
    </location>
</feature>
<feature type="region of interest" description="N-terminal hotdog fold" evidence="6">
    <location>
        <begin position="661"/>
        <end position="779"/>
    </location>
</feature>
<dbReference type="Pfam" id="PF02801">
    <property type="entry name" value="Ketoacyl-synt_C"/>
    <property type="match status" value="1"/>
</dbReference>
<gene>
    <name evidence="10" type="ORF">PBLR_13661</name>
</gene>
<dbReference type="Gene3D" id="3.40.47.10">
    <property type="match status" value="1"/>
</dbReference>
<dbReference type="InterPro" id="IPR050091">
    <property type="entry name" value="PKS_NRPS_Biosynth_Enz"/>
</dbReference>
<organism evidence="10 11">
    <name type="scientific">Paenibacillus alvei</name>
    <name type="common">Bacillus alvei</name>
    <dbReference type="NCBI Taxonomy" id="44250"/>
    <lineage>
        <taxon>Bacteria</taxon>
        <taxon>Bacillati</taxon>
        <taxon>Bacillota</taxon>
        <taxon>Bacilli</taxon>
        <taxon>Bacillales</taxon>
        <taxon>Paenibacillaceae</taxon>
        <taxon>Paenibacillus</taxon>
    </lineage>
</organism>
<dbReference type="Pfam" id="PF22621">
    <property type="entry name" value="CurL-like_PKS_C"/>
    <property type="match status" value="1"/>
</dbReference>
<feature type="active site" description="Proton donor; for dehydratase activity" evidence="6">
    <location>
        <position position="858"/>
    </location>
</feature>
<dbReference type="InterPro" id="IPR014031">
    <property type="entry name" value="Ketoacyl_synth_C"/>
</dbReference>
<protein>
    <recommendedName>
        <fullName evidence="12">Polyketide synthase</fullName>
    </recommendedName>
</protein>
<proteinExistence type="inferred from homology"/>
<feature type="region of interest" description="C-terminal hotdog fold" evidence="6">
    <location>
        <begin position="797"/>
        <end position="945"/>
    </location>
</feature>
<dbReference type="Pfam" id="PF21089">
    <property type="entry name" value="PKS_DH_N"/>
    <property type="match status" value="1"/>
</dbReference>
<dbReference type="GO" id="GO:0006633">
    <property type="term" value="P:fatty acid biosynthetic process"/>
    <property type="evidence" value="ECO:0007669"/>
    <property type="project" value="InterPro"/>
</dbReference>
<dbReference type="SUPFAM" id="SSF53901">
    <property type="entry name" value="Thiolase-like"/>
    <property type="match status" value="1"/>
</dbReference>
<dbReference type="InterPro" id="IPR020807">
    <property type="entry name" value="PKS_DH"/>
</dbReference>
<dbReference type="PROSITE" id="PS52019">
    <property type="entry name" value="PKS_MFAS_DH"/>
    <property type="match status" value="1"/>
</dbReference>
<dbReference type="SMART" id="SM00825">
    <property type="entry name" value="PKS_KS"/>
    <property type="match status" value="1"/>
</dbReference>
<accession>A0A383RFV7</accession>
<dbReference type="GO" id="GO:0005737">
    <property type="term" value="C:cytoplasm"/>
    <property type="evidence" value="ECO:0007669"/>
    <property type="project" value="TreeGrafter"/>
</dbReference>
<dbReference type="InterPro" id="IPR018201">
    <property type="entry name" value="Ketoacyl_synth_AS"/>
</dbReference>
<dbReference type="PANTHER" id="PTHR43775:SF37">
    <property type="entry name" value="SI:DKEY-61P9.11"/>
    <property type="match status" value="1"/>
</dbReference>
<dbReference type="PROSITE" id="PS00606">
    <property type="entry name" value="KS3_1"/>
    <property type="match status" value="1"/>
</dbReference>
<evidence type="ECO:0000259" key="8">
    <source>
        <dbReference type="PROSITE" id="PS52004"/>
    </source>
</evidence>
<dbReference type="InterPro" id="IPR049900">
    <property type="entry name" value="PKS_mFAS_DH"/>
</dbReference>